<feature type="transmembrane region" description="Helical" evidence="2">
    <location>
        <begin position="186"/>
        <end position="205"/>
    </location>
</feature>
<dbReference type="EMBL" id="JBFALK010000011">
    <property type="protein sequence ID" value="MEV0971055.1"/>
    <property type="molecule type" value="Genomic_DNA"/>
</dbReference>
<evidence type="ECO:0000313" key="3">
    <source>
        <dbReference type="EMBL" id="MEV0971055.1"/>
    </source>
</evidence>
<organism evidence="3 4">
    <name type="scientific">Microtetraspora glauca</name>
    <dbReference type="NCBI Taxonomy" id="1996"/>
    <lineage>
        <taxon>Bacteria</taxon>
        <taxon>Bacillati</taxon>
        <taxon>Actinomycetota</taxon>
        <taxon>Actinomycetes</taxon>
        <taxon>Streptosporangiales</taxon>
        <taxon>Streptosporangiaceae</taxon>
        <taxon>Microtetraspora</taxon>
    </lineage>
</organism>
<dbReference type="RefSeq" id="WP_061259747.1">
    <property type="nucleotide sequence ID" value="NZ_JBFALK010000011.1"/>
</dbReference>
<protein>
    <recommendedName>
        <fullName evidence="5">Type IV secretion system protein</fullName>
    </recommendedName>
</protein>
<evidence type="ECO:0008006" key="5">
    <source>
        <dbReference type="Google" id="ProtNLM"/>
    </source>
</evidence>
<feature type="transmembrane region" description="Helical" evidence="2">
    <location>
        <begin position="276"/>
        <end position="299"/>
    </location>
</feature>
<feature type="transmembrane region" description="Helical" evidence="2">
    <location>
        <begin position="106"/>
        <end position="129"/>
    </location>
</feature>
<feature type="transmembrane region" description="Helical" evidence="2">
    <location>
        <begin position="251"/>
        <end position="270"/>
    </location>
</feature>
<keyword evidence="2" id="KW-1133">Transmembrane helix</keyword>
<feature type="region of interest" description="Disordered" evidence="1">
    <location>
        <begin position="323"/>
        <end position="381"/>
    </location>
</feature>
<feature type="compositionally biased region" description="Low complexity" evidence="1">
    <location>
        <begin position="341"/>
        <end position="381"/>
    </location>
</feature>
<keyword evidence="2" id="KW-0472">Membrane</keyword>
<keyword evidence="2" id="KW-0812">Transmembrane</keyword>
<accession>A0ABV3GHE3</accession>
<sequence>MPCSSLISPVCVVGEQVAGQLAAGAANGVLGEIAKSIQDAVAWVVGNTVSWWVKIPSPDLATESAVDRIRQWTLPITAAVAVLGLISAGAKMALTRKASPLVDAGSGLVVLTATSTVGVLTASMLVSAGDSWSSWVLDSAAQGDFGKRLTTVLGLSAAAPGVVVVLGIIAILVAALQAVLMLFREAALIILAGLLPLAASGSMTTLTKPWFRKVTGWMLALIFYKPAAAAVYATTFTMIGDGKDPRTTLMGFAMMLMSLIAMPVLMKFFTWTTGSLAAAGSGGGILGASVAGAVAVGAFRTAAPAQAADANAHASFLASQLGGEKATRGAAPTPPPGDSRSTASGSGATPAAGATASPSTTTGTTAATSAKAGGSAAAAGSAAGPAGAAAVTVVNGLATGARKAAATMREDRTS</sequence>
<evidence type="ECO:0000256" key="2">
    <source>
        <dbReference type="SAM" id="Phobius"/>
    </source>
</evidence>
<name>A0ABV3GHE3_MICGL</name>
<feature type="transmembrane region" description="Helical" evidence="2">
    <location>
        <begin position="149"/>
        <end position="174"/>
    </location>
</feature>
<feature type="transmembrane region" description="Helical" evidence="2">
    <location>
        <begin position="72"/>
        <end position="94"/>
    </location>
</feature>
<keyword evidence="4" id="KW-1185">Reference proteome</keyword>
<reference evidence="3 4" key="1">
    <citation type="submission" date="2024-06" db="EMBL/GenBank/DDBJ databases">
        <title>The Natural Products Discovery Center: Release of the First 8490 Sequenced Strains for Exploring Actinobacteria Biosynthetic Diversity.</title>
        <authorList>
            <person name="Kalkreuter E."/>
            <person name="Kautsar S.A."/>
            <person name="Yang D."/>
            <person name="Bader C.D."/>
            <person name="Teijaro C.N."/>
            <person name="Fluegel L."/>
            <person name="Davis C.M."/>
            <person name="Simpson J.R."/>
            <person name="Lauterbach L."/>
            <person name="Steele A.D."/>
            <person name="Gui C."/>
            <person name="Meng S."/>
            <person name="Li G."/>
            <person name="Viehrig K."/>
            <person name="Ye F."/>
            <person name="Su P."/>
            <person name="Kiefer A.F."/>
            <person name="Nichols A."/>
            <person name="Cepeda A.J."/>
            <person name="Yan W."/>
            <person name="Fan B."/>
            <person name="Jiang Y."/>
            <person name="Adhikari A."/>
            <person name="Zheng C.-J."/>
            <person name="Schuster L."/>
            <person name="Cowan T.M."/>
            <person name="Smanski M.J."/>
            <person name="Chevrette M.G."/>
            <person name="De Carvalho L.P.S."/>
            <person name="Shen B."/>
        </authorList>
    </citation>
    <scope>NUCLEOTIDE SEQUENCE [LARGE SCALE GENOMIC DNA]</scope>
    <source>
        <strain evidence="3 4">NPDC050100</strain>
    </source>
</reference>
<feature type="transmembrane region" description="Helical" evidence="2">
    <location>
        <begin position="217"/>
        <end position="239"/>
    </location>
</feature>
<evidence type="ECO:0000313" key="4">
    <source>
        <dbReference type="Proteomes" id="UP001551675"/>
    </source>
</evidence>
<gene>
    <name evidence="3" type="ORF">AB0I59_20695</name>
</gene>
<proteinExistence type="predicted"/>
<evidence type="ECO:0000256" key="1">
    <source>
        <dbReference type="SAM" id="MobiDB-lite"/>
    </source>
</evidence>
<dbReference type="Proteomes" id="UP001551675">
    <property type="component" value="Unassembled WGS sequence"/>
</dbReference>
<comment type="caution">
    <text evidence="3">The sequence shown here is derived from an EMBL/GenBank/DDBJ whole genome shotgun (WGS) entry which is preliminary data.</text>
</comment>